<organism evidence="2 3">
    <name type="scientific">Fusarium oxysporum NRRL 32931</name>
    <dbReference type="NCBI Taxonomy" id="660029"/>
    <lineage>
        <taxon>Eukaryota</taxon>
        <taxon>Fungi</taxon>
        <taxon>Dikarya</taxon>
        <taxon>Ascomycota</taxon>
        <taxon>Pezizomycotina</taxon>
        <taxon>Sordariomycetes</taxon>
        <taxon>Hypocreomycetidae</taxon>
        <taxon>Hypocreales</taxon>
        <taxon>Nectriaceae</taxon>
        <taxon>Fusarium</taxon>
        <taxon>Fusarium oxysporum species complex</taxon>
    </lineage>
</organism>
<gene>
    <name evidence="2" type="ORF">FOYG_07978</name>
</gene>
<evidence type="ECO:0000313" key="3">
    <source>
        <dbReference type="Proteomes" id="UP000030753"/>
    </source>
</evidence>
<dbReference type="Proteomes" id="UP000030753">
    <property type="component" value="Unassembled WGS sequence"/>
</dbReference>
<dbReference type="HOGENOM" id="CLU_2236696_0_0_1"/>
<evidence type="ECO:0000313" key="2">
    <source>
        <dbReference type="EMBL" id="EWY90466.1"/>
    </source>
</evidence>
<proteinExistence type="predicted"/>
<sequence>MRGYTKDDICLMIRRTKDGRRGDADDEKGWSRTTSNRDFKGHRRYRNNEGQLPYNGWSTKKQLSTAGLRDSSRIYCNRELHNHNPTRLSLPPISLYSQLTRHDHL</sequence>
<dbReference type="AlphaFoldDB" id="W9IDA9"/>
<accession>W9IDA9</accession>
<evidence type="ECO:0000256" key="1">
    <source>
        <dbReference type="SAM" id="MobiDB-lite"/>
    </source>
</evidence>
<protein>
    <submittedName>
        <fullName evidence="2">Uncharacterized protein</fullName>
    </submittedName>
</protein>
<feature type="compositionally biased region" description="Basic and acidic residues" evidence="1">
    <location>
        <begin position="16"/>
        <end position="39"/>
    </location>
</feature>
<name>W9IDA9_FUSOX</name>
<dbReference type="EMBL" id="JH717843">
    <property type="protein sequence ID" value="EWY90466.1"/>
    <property type="molecule type" value="Genomic_DNA"/>
</dbReference>
<reference evidence="2 3" key="1">
    <citation type="submission" date="2011-06" db="EMBL/GenBank/DDBJ databases">
        <title>The Genome Sequence of Fusarium oxysporum FOSC 3-a.</title>
        <authorList>
            <consortium name="The Broad Institute Genome Sequencing Platform"/>
            <person name="Ma L.-J."/>
            <person name="Gale L.R."/>
            <person name="Schwartz D.C."/>
            <person name="Zhou S."/>
            <person name="Corby-Kistler H."/>
            <person name="Young S.K."/>
            <person name="Zeng Q."/>
            <person name="Gargeya S."/>
            <person name="Fitzgerald M."/>
            <person name="Haas B."/>
            <person name="Abouelleil A."/>
            <person name="Alvarado L."/>
            <person name="Arachchi H.M."/>
            <person name="Berlin A."/>
            <person name="Brown A."/>
            <person name="Chapman S.B."/>
            <person name="Chen Z."/>
            <person name="Dunbar C."/>
            <person name="Freedman E."/>
            <person name="Gearin G."/>
            <person name="Gellesch M."/>
            <person name="Goldberg J."/>
            <person name="Griggs A."/>
            <person name="Gujja S."/>
            <person name="Heiman D."/>
            <person name="Howarth C."/>
            <person name="Larson L."/>
            <person name="Lui A."/>
            <person name="MacDonald P.J.P."/>
            <person name="Mehta T."/>
            <person name="Montmayeur A."/>
            <person name="Murphy C."/>
            <person name="Neiman D."/>
            <person name="Pearson M."/>
            <person name="Priest M."/>
            <person name="Roberts A."/>
            <person name="Saif S."/>
            <person name="Shea T."/>
            <person name="Shenoy N."/>
            <person name="Sisk P."/>
            <person name="Stolte C."/>
            <person name="Sykes S."/>
            <person name="Wortman J."/>
            <person name="Nusbaum C."/>
            <person name="Birren B."/>
        </authorList>
    </citation>
    <scope>NUCLEOTIDE SEQUENCE [LARGE SCALE GENOMIC DNA]</scope>
    <source>
        <strain evidence="3">FOSC 3-a</strain>
    </source>
</reference>
<feature type="region of interest" description="Disordered" evidence="1">
    <location>
        <begin position="16"/>
        <end position="58"/>
    </location>
</feature>